<name>A0ABD8A7W0_9EURY</name>
<dbReference type="AlphaFoldDB" id="A0ABD8A7W0"/>
<organism evidence="2 3">
    <name type="scientific">Methanoculleus palmolei</name>
    <dbReference type="NCBI Taxonomy" id="72612"/>
    <lineage>
        <taxon>Archaea</taxon>
        <taxon>Methanobacteriati</taxon>
        <taxon>Methanobacteriota</taxon>
        <taxon>Stenosarchaea group</taxon>
        <taxon>Methanomicrobia</taxon>
        <taxon>Methanomicrobiales</taxon>
        <taxon>Methanomicrobiaceae</taxon>
        <taxon>Methanoculleus</taxon>
    </lineage>
</organism>
<evidence type="ECO:0000259" key="1">
    <source>
        <dbReference type="Pfam" id="PF00148"/>
    </source>
</evidence>
<evidence type="ECO:0000313" key="3">
    <source>
        <dbReference type="Proteomes" id="UP001626603"/>
    </source>
</evidence>
<keyword evidence="3" id="KW-1185">Reference proteome</keyword>
<dbReference type="PANTHER" id="PTHR42956:SF1">
    <property type="entry name" value="NITROGENASE IRON-MOLYBDENUM COFACTOR BIOSYNTHESIS PROTEIN NIFE"/>
    <property type="match status" value="1"/>
</dbReference>
<proteinExistence type="predicted"/>
<dbReference type="InterPro" id="IPR049939">
    <property type="entry name" value="NifE-like"/>
</dbReference>
<feature type="domain" description="Nitrogenase/oxidoreductase component 1" evidence="1">
    <location>
        <begin position="77"/>
        <end position="435"/>
    </location>
</feature>
<dbReference type="PANTHER" id="PTHR42956">
    <property type="entry name" value="NITROGENASE IRON-MOLYBDENUM COFACTOR BIOSYNTHESIS PROTEIN NIFE"/>
    <property type="match status" value="1"/>
</dbReference>
<reference evidence="2 3" key="1">
    <citation type="submission" date="2023-10" db="EMBL/GenBank/DDBJ databases">
        <title>The complete genome sequence of Methanoculleus palmolei DSM 4273.</title>
        <authorList>
            <person name="Lai S.-J."/>
            <person name="You Y.-T."/>
            <person name="Chen S.-C."/>
        </authorList>
    </citation>
    <scope>NUCLEOTIDE SEQUENCE [LARGE SCALE GENOMIC DNA]</scope>
    <source>
        <strain evidence="2 3">DSM 4273</strain>
    </source>
</reference>
<sequence>MVFETREEADFALYEKRIDLSQTTCPNREQRANGINIYYGKASGLIEKAKSGCLQNHERGFAQSSGCSLNFYLAVRVGTIRGAATIFHAPVGCSSSALGYRELYRGVPVELGRPAEYDLHWMTTNLREKDVVYGAGDKLKRAIYEAQKRYNPKAIFILTSCTTGIIGEDIEGAVADVQPHVDARIVPVHCEGVRSRLVQTGYDAFWHAVLKYLVKKPEKKQTDLVNVASMLSYTWQDRLEIQRLLGKVGLRANLIPEFATVEQLQQLSEAAVTAPLCPTYTDYLSRGLEQEYGVPYFMYPPPMGITNTDEWLRQIGKYTGKSDEVEHLIEEEHKTWKPKMQAIRSEFDRIAAEKGSKVSVLGSLGQGRLLAQMPFFDELGLASPAAMSQDYDNLILEELEGVVSQVGDFDLLVNTFQAAEQSHITTNLDPDLTLTCPFQGGAYKRLKGATRIHALRGDPHPWSTQSGYAGAVAYGNFLLQALKSRAFQRTLKEKTKDSYREWWFKQSNPLYYMKKEV</sequence>
<gene>
    <name evidence="2" type="ORF">R6Y95_06470</name>
</gene>
<dbReference type="SUPFAM" id="SSF53807">
    <property type="entry name" value="Helical backbone' metal receptor"/>
    <property type="match status" value="1"/>
</dbReference>
<dbReference type="EMBL" id="CP137641">
    <property type="protein sequence ID" value="WOX55112.1"/>
    <property type="molecule type" value="Genomic_DNA"/>
</dbReference>
<protein>
    <submittedName>
        <fullName evidence="2">Nitrogenase component 1</fullName>
    </submittedName>
</protein>
<dbReference type="InterPro" id="IPR000510">
    <property type="entry name" value="Nase/OxRdtase_comp1"/>
</dbReference>
<evidence type="ECO:0000313" key="2">
    <source>
        <dbReference type="EMBL" id="WOX55112.1"/>
    </source>
</evidence>
<dbReference type="Pfam" id="PF00148">
    <property type="entry name" value="Oxidored_nitro"/>
    <property type="match status" value="1"/>
</dbReference>
<accession>A0ABD8A7W0</accession>
<dbReference type="Proteomes" id="UP001626603">
    <property type="component" value="Chromosome"/>
</dbReference>
<dbReference type="Gene3D" id="3.40.50.1980">
    <property type="entry name" value="Nitrogenase molybdenum iron protein domain"/>
    <property type="match status" value="3"/>
</dbReference>